<dbReference type="InterPro" id="IPR052920">
    <property type="entry name" value="DNA-binding_regulatory"/>
</dbReference>
<organism evidence="3 4">
    <name type="scientific">Symmachiella dynata</name>
    <dbReference type="NCBI Taxonomy" id="2527995"/>
    <lineage>
        <taxon>Bacteria</taxon>
        <taxon>Pseudomonadati</taxon>
        <taxon>Planctomycetota</taxon>
        <taxon>Planctomycetia</taxon>
        <taxon>Planctomycetales</taxon>
        <taxon>Planctomycetaceae</taxon>
        <taxon>Symmachiella</taxon>
    </lineage>
</organism>
<dbReference type="EMBL" id="CP036276">
    <property type="protein sequence ID" value="QDU46971.1"/>
    <property type="molecule type" value="Genomic_DNA"/>
</dbReference>
<gene>
    <name evidence="3" type="ORF">Mal52_54990</name>
</gene>
<dbReference type="GO" id="GO:0016787">
    <property type="term" value="F:hydrolase activity"/>
    <property type="evidence" value="ECO:0007669"/>
    <property type="project" value="UniProtKB-KW"/>
</dbReference>
<feature type="domain" description="AB hydrolase-1" evidence="2">
    <location>
        <begin position="88"/>
        <end position="199"/>
    </location>
</feature>
<evidence type="ECO:0000256" key="1">
    <source>
        <dbReference type="SAM" id="Phobius"/>
    </source>
</evidence>
<dbReference type="SUPFAM" id="SSF53474">
    <property type="entry name" value="alpha/beta-Hydrolases"/>
    <property type="match status" value="1"/>
</dbReference>
<keyword evidence="1" id="KW-0472">Membrane</keyword>
<dbReference type="InterPro" id="IPR029058">
    <property type="entry name" value="AB_hydrolase_fold"/>
</dbReference>
<accession>A0A517ZWW6</accession>
<protein>
    <submittedName>
        <fullName evidence="3">Alpha/beta hydrolase family protein</fullName>
    </submittedName>
</protein>
<proteinExistence type="predicted"/>
<evidence type="ECO:0000259" key="2">
    <source>
        <dbReference type="Pfam" id="PF00561"/>
    </source>
</evidence>
<name>A0A517ZWW6_9PLAN</name>
<evidence type="ECO:0000313" key="4">
    <source>
        <dbReference type="Proteomes" id="UP000319383"/>
    </source>
</evidence>
<reference evidence="3 4" key="1">
    <citation type="submission" date="2019-02" db="EMBL/GenBank/DDBJ databases">
        <title>Deep-cultivation of Planctomycetes and their phenomic and genomic characterization uncovers novel biology.</title>
        <authorList>
            <person name="Wiegand S."/>
            <person name="Jogler M."/>
            <person name="Boedeker C."/>
            <person name="Pinto D."/>
            <person name="Vollmers J."/>
            <person name="Rivas-Marin E."/>
            <person name="Kohn T."/>
            <person name="Peeters S.H."/>
            <person name="Heuer A."/>
            <person name="Rast P."/>
            <person name="Oberbeckmann S."/>
            <person name="Bunk B."/>
            <person name="Jeske O."/>
            <person name="Meyerdierks A."/>
            <person name="Storesund J.E."/>
            <person name="Kallscheuer N."/>
            <person name="Luecker S."/>
            <person name="Lage O.M."/>
            <person name="Pohl T."/>
            <person name="Merkel B.J."/>
            <person name="Hornburger P."/>
            <person name="Mueller R.-W."/>
            <person name="Bruemmer F."/>
            <person name="Labrenz M."/>
            <person name="Spormann A.M."/>
            <person name="Op den Camp H."/>
            <person name="Overmann J."/>
            <person name="Amann R."/>
            <person name="Jetten M.S.M."/>
            <person name="Mascher T."/>
            <person name="Medema M.H."/>
            <person name="Devos D.P."/>
            <person name="Kaster A.-K."/>
            <person name="Ovreas L."/>
            <person name="Rohde M."/>
            <person name="Galperin M.Y."/>
            <person name="Jogler C."/>
        </authorList>
    </citation>
    <scope>NUCLEOTIDE SEQUENCE [LARGE SCALE GENOMIC DNA]</scope>
    <source>
        <strain evidence="3 4">Mal52</strain>
    </source>
</reference>
<dbReference type="RefSeq" id="WP_197533488.1">
    <property type="nucleotide sequence ID" value="NZ_CP036270.1"/>
</dbReference>
<keyword evidence="4" id="KW-1185">Reference proteome</keyword>
<sequence length="327" mass="37318">MQVIATIDWWTIGGYGIAIVLCAVLIVPILLGIFYTKEFQRLFESALPLQAELVEPAPDDDPVELTTSTGRRLVGSLFRHRGGERHGLIIFCHEFTGNRWMFQPYVDFMRDDGFDVFSFDFSNHGQSDAIDGYQPLQWVTEHEVADVETAIEYVTSRQIAAYDEIGLFGVSKGGGAAIVAAARNPRIQAVITDGAFPTHSIVTIYVERWVHLVVAFGGFLRMLPQWVHAGITRMELLRIQRRRHCRYPHVESSFRVLTRRPWFLIHGNRDNYVRTEVIEAIFNGNGQPEQFWKVSGAKHNQSIQVAQQEYHDKVRSFFLTHLNPSNS</sequence>
<dbReference type="KEGG" id="sdyn:Mal52_54990"/>
<dbReference type="PANTHER" id="PTHR43358">
    <property type="entry name" value="ALPHA/BETA-HYDROLASE"/>
    <property type="match status" value="1"/>
</dbReference>
<dbReference type="PANTHER" id="PTHR43358:SF4">
    <property type="entry name" value="ALPHA_BETA HYDROLASE FOLD-1 DOMAIN-CONTAINING PROTEIN"/>
    <property type="match status" value="1"/>
</dbReference>
<feature type="transmembrane region" description="Helical" evidence="1">
    <location>
        <begin position="12"/>
        <end position="35"/>
    </location>
</feature>
<keyword evidence="3" id="KW-0378">Hydrolase</keyword>
<evidence type="ECO:0000313" key="3">
    <source>
        <dbReference type="EMBL" id="QDU46971.1"/>
    </source>
</evidence>
<dbReference type="Gene3D" id="3.40.50.1820">
    <property type="entry name" value="alpha/beta hydrolase"/>
    <property type="match status" value="1"/>
</dbReference>
<dbReference type="InterPro" id="IPR000073">
    <property type="entry name" value="AB_hydrolase_1"/>
</dbReference>
<dbReference type="Pfam" id="PF00561">
    <property type="entry name" value="Abhydrolase_1"/>
    <property type="match status" value="1"/>
</dbReference>
<keyword evidence="1" id="KW-1133">Transmembrane helix</keyword>
<dbReference type="AlphaFoldDB" id="A0A517ZWW6"/>
<dbReference type="Proteomes" id="UP000319383">
    <property type="component" value="Chromosome"/>
</dbReference>
<keyword evidence="1" id="KW-0812">Transmembrane</keyword>